<dbReference type="Gene3D" id="1.25.40.20">
    <property type="entry name" value="Ankyrin repeat-containing domain"/>
    <property type="match status" value="1"/>
</dbReference>
<dbReference type="InterPro" id="IPR002110">
    <property type="entry name" value="Ankyrin_rpt"/>
</dbReference>
<reference evidence="2" key="1">
    <citation type="submission" date="2021-03" db="EMBL/GenBank/DDBJ databases">
        <title>Comparative genomics and phylogenomic investigation of the class Geoglossomycetes provide insights into ecological specialization and systematics.</title>
        <authorList>
            <person name="Melie T."/>
            <person name="Pirro S."/>
            <person name="Miller A.N."/>
            <person name="Quandt A."/>
        </authorList>
    </citation>
    <scope>NUCLEOTIDE SEQUENCE</scope>
    <source>
        <strain evidence="2">CAQ_001_2017</strain>
    </source>
</reference>
<protein>
    <recommendedName>
        <fullName evidence="4">Ankyrin repeat protein</fullName>
    </recommendedName>
</protein>
<evidence type="ECO:0000256" key="1">
    <source>
        <dbReference type="PROSITE-ProRule" id="PRU00023"/>
    </source>
</evidence>
<dbReference type="PROSITE" id="PS50088">
    <property type="entry name" value="ANK_REPEAT"/>
    <property type="match status" value="3"/>
</dbReference>
<accession>A0A9P8LDP1</accession>
<dbReference type="SMART" id="SM00248">
    <property type="entry name" value="ANK"/>
    <property type="match status" value="3"/>
</dbReference>
<keyword evidence="3" id="KW-1185">Reference proteome</keyword>
<comment type="caution">
    <text evidence="2">The sequence shown here is derived from an EMBL/GenBank/DDBJ whole genome shotgun (WGS) entry which is preliminary data.</text>
</comment>
<dbReference type="SUPFAM" id="SSF48403">
    <property type="entry name" value="Ankyrin repeat"/>
    <property type="match status" value="1"/>
</dbReference>
<organism evidence="2 3">
    <name type="scientific">Trichoglossum hirsutum</name>
    <dbReference type="NCBI Taxonomy" id="265104"/>
    <lineage>
        <taxon>Eukaryota</taxon>
        <taxon>Fungi</taxon>
        <taxon>Dikarya</taxon>
        <taxon>Ascomycota</taxon>
        <taxon>Pezizomycotina</taxon>
        <taxon>Geoglossomycetes</taxon>
        <taxon>Geoglossales</taxon>
        <taxon>Geoglossaceae</taxon>
        <taxon>Trichoglossum</taxon>
    </lineage>
</organism>
<evidence type="ECO:0000313" key="3">
    <source>
        <dbReference type="Proteomes" id="UP000750711"/>
    </source>
</evidence>
<feature type="repeat" description="ANK" evidence="1">
    <location>
        <begin position="197"/>
        <end position="229"/>
    </location>
</feature>
<evidence type="ECO:0008006" key="4">
    <source>
        <dbReference type="Google" id="ProtNLM"/>
    </source>
</evidence>
<dbReference type="Proteomes" id="UP000750711">
    <property type="component" value="Unassembled WGS sequence"/>
</dbReference>
<dbReference type="AlphaFoldDB" id="A0A9P8LDP1"/>
<dbReference type="InterPro" id="IPR051616">
    <property type="entry name" value="Cul2-RING_E3_ligase_SR"/>
</dbReference>
<dbReference type="PRINTS" id="PR01415">
    <property type="entry name" value="ANKYRIN"/>
</dbReference>
<proteinExistence type="predicted"/>
<dbReference type="Pfam" id="PF12796">
    <property type="entry name" value="Ank_2"/>
    <property type="match status" value="1"/>
</dbReference>
<dbReference type="EMBL" id="JAGHQM010000380">
    <property type="protein sequence ID" value="KAH0562258.1"/>
    <property type="molecule type" value="Genomic_DNA"/>
</dbReference>
<sequence length="348" mass="38245">MTTILRGESLNQMKVFFNIHGTTRSYFNSNPEATQLWLEKLRDKPSPGHDNTPLEWIKDMIKVKPGDRPSALELVDRIRDCEGDFCGTCCTDDDDESIDSSYQGSVADEETTLVIGDTRNDYDYTIRNEVTESKDVVAKPSKRQAVEQVEDKQQQLPTSWSSNLSSALREISSEAVLSSADQLLLMHGFDIKSQGFDKANALYWAAANGHEGVVRLLLEKGADVNAKGKAKESEHGDDYYKGTALHIAANRGDEAMVRLLLEKGADVDAKGKAGFGDASAKGTALHTAACGGHEAVVRLLIDKGADPGAKWWKKEKDEKDYTELAMLPLAREGGKAVVRMLNGYTRES</sequence>
<dbReference type="PROSITE" id="PS50297">
    <property type="entry name" value="ANK_REP_REGION"/>
    <property type="match status" value="3"/>
</dbReference>
<dbReference type="Pfam" id="PF00023">
    <property type="entry name" value="Ank"/>
    <property type="match status" value="1"/>
</dbReference>
<feature type="repeat" description="ANK" evidence="1">
    <location>
        <begin position="240"/>
        <end position="272"/>
    </location>
</feature>
<dbReference type="InterPro" id="IPR036770">
    <property type="entry name" value="Ankyrin_rpt-contain_sf"/>
</dbReference>
<feature type="repeat" description="ANK" evidence="1">
    <location>
        <begin position="280"/>
        <end position="306"/>
    </location>
</feature>
<gene>
    <name evidence="2" type="ORF">GP486_003043</name>
</gene>
<name>A0A9P8LDP1_9PEZI</name>
<dbReference type="PANTHER" id="PTHR46224">
    <property type="entry name" value="ANKYRIN REPEAT FAMILY PROTEIN"/>
    <property type="match status" value="1"/>
</dbReference>
<evidence type="ECO:0000313" key="2">
    <source>
        <dbReference type="EMBL" id="KAH0562258.1"/>
    </source>
</evidence>
<dbReference type="PANTHER" id="PTHR46224:SF64">
    <property type="entry name" value="IQ MOTIF AND ANKYRIN REPEAT DOMAIN-CONTAINING PROTEIN 1"/>
    <property type="match status" value="1"/>
</dbReference>
<keyword evidence="1" id="KW-0040">ANK repeat</keyword>